<accession>A0ABU8ESY3</accession>
<dbReference type="InterPro" id="IPR013078">
    <property type="entry name" value="His_Pase_superF_clade-1"/>
</dbReference>
<dbReference type="Pfam" id="PF00300">
    <property type="entry name" value="His_Phos_1"/>
    <property type="match status" value="1"/>
</dbReference>
<dbReference type="CDD" id="cd07067">
    <property type="entry name" value="HP_PGM_like"/>
    <property type="match status" value="1"/>
</dbReference>
<dbReference type="PANTHER" id="PTHR48100">
    <property type="entry name" value="BROAD-SPECIFICITY PHOSPHATASE YOR283W-RELATED"/>
    <property type="match status" value="1"/>
</dbReference>
<dbReference type="SMART" id="SM00855">
    <property type="entry name" value="PGAM"/>
    <property type="match status" value="1"/>
</dbReference>
<dbReference type="EMBL" id="JBAWKS010000001">
    <property type="protein sequence ID" value="MEI4549313.1"/>
    <property type="molecule type" value="Genomic_DNA"/>
</dbReference>
<comment type="caution">
    <text evidence="1">The sequence shown here is derived from an EMBL/GenBank/DDBJ whole genome shotgun (WGS) entry which is preliminary data.</text>
</comment>
<dbReference type="Proteomes" id="UP001382455">
    <property type="component" value="Unassembled WGS sequence"/>
</dbReference>
<dbReference type="EC" id="3.1.3.-" evidence="1"/>
<dbReference type="GO" id="GO:0016787">
    <property type="term" value="F:hydrolase activity"/>
    <property type="evidence" value="ECO:0007669"/>
    <property type="project" value="UniProtKB-KW"/>
</dbReference>
<name>A0ABU8ESY3_9GAMM</name>
<proteinExistence type="predicted"/>
<dbReference type="RefSeq" id="WP_336434908.1">
    <property type="nucleotide sequence ID" value="NZ_JBAWKS010000001.1"/>
</dbReference>
<organism evidence="1 2">
    <name type="scientific">Pseudoalteromonas spongiae</name>
    <dbReference type="NCBI Taxonomy" id="298657"/>
    <lineage>
        <taxon>Bacteria</taxon>
        <taxon>Pseudomonadati</taxon>
        <taxon>Pseudomonadota</taxon>
        <taxon>Gammaproteobacteria</taxon>
        <taxon>Alteromonadales</taxon>
        <taxon>Pseudoalteromonadaceae</taxon>
        <taxon>Pseudoalteromonas</taxon>
    </lineage>
</organism>
<protein>
    <submittedName>
        <fullName evidence="1">Histidine phosphatase family protein</fullName>
        <ecNumber evidence="1">3.1.3.-</ecNumber>
    </submittedName>
</protein>
<dbReference type="InterPro" id="IPR050275">
    <property type="entry name" value="PGM_Phosphatase"/>
</dbReference>
<dbReference type="SUPFAM" id="SSF53254">
    <property type="entry name" value="Phosphoglycerate mutase-like"/>
    <property type="match status" value="1"/>
</dbReference>
<sequence length="199" mass="22459">MNSNTTNIYLLRHGLPEGDKCLRGLTDFAITEHGLSQMQQASDGLTIDAVISSPLKRCCHFAKTYADDKKLSFETISDFAEMNFGDWDGKPFSELFEHHNSQIMAFFKSPYSVSPPNGETMVAFNQRVTKAFKFVCQQYQGKNLLLVSHAGVMREILQLVLGVQKSDGQFQQSIDLAYASLLKISVINDKGDYFYRLHL</sequence>
<reference evidence="1 2" key="1">
    <citation type="submission" date="2023-12" db="EMBL/GenBank/DDBJ databases">
        <title>Friends and Foes: Symbiotic and Algicidal bacterial influence on Karenia brevis blooms.</title>
        <authorList>
            <person name="Fei C."/>
            <person name="Mohamed A.R."/>
            <person name="Booker A."/>
            <person name="Arshad M."/>
            <person name="Klass S."/>
            <person name="Ahn S."/>
            <person name="Gilbert P.M."/>
            <person name="Heil C.A."/>
            <person name="Martinez J.M."/>
            <person name="Amin S.A."/>
        </authorList>
    </citation>
    <scope>NUCLEOTIDE SEQUENCE [LARGE SCALE GENOMIC DNA]</scope>
    <source>
        <strain evidence="1 2">CE15</strain>
    </source>
</reference>
<dbReference type="PANTHER" id="PTHR48100:SF1">
    <property type="entry name" value="HISTIDINE PHOSPHATASE FAMILY PROTEIN-RELATED"/>
    <property type="match status" value="1"/>
</dbReference>
<gene>
    <name evidence="1" type="ORF">WAE96_06320</name>
</gene>
<evidence type="ECO:0000313" key="1">
    <source>
        <dbReference type="EMBL" id="MEI4549313.1"/>
    </source>
</evidence>
<dbReference type="Gene3D" id="3.40.50.1240">
    <property type="entry name" value="Phosphoglycerate mutase-like"/>
    <property type="match status" value="1"/>
</dbReference>
<dbReference type="InterPro" id="IPR029033">
    <property type="entry name" value="His_PPase_superfam"/>
</dbReference>
<keyword evidence="2" id="KW-1185">Reference proteome</keyword>
<keyword evidence="1" id="KW-0378">Hydrolase</keyword>
<evidence type="ECO:0000313" key="2">
    <source>
        <dbReference type="Proteomes" id="UP001382455"/>
    </source>
</evidence>